<evidence type="ECO:0000259" key="3">
    <source>
        <dbReference type="PROSITE" id="PS50043"/>
    </source>
</evidence>
<evidence type="ECO:0000313" key="5">
    <source>
        <dbReference type="Proteomes" id="UP000763557"/>
    </source>
</evidence>
<dbReference type="PANTHER" id="PTHR16305">
    <property type="entry name" value="TESTICULAR SOLUBLE ADENYLYL CYCLASE"/>
    <property type="match status" value="1"/>
</dbReference>
<dbReference type="SUPFAM" id="SSF48452">
    <property type="entry name" value="TPR-like"/>
    <property type="match status" value="1"/>
</dbReference>
<dbReference type="CDD" id="cd06170">
    <property type="entry name" value="LuxR_C_like"/>
    <property type="match status" value="1"/>
</dbReference>
<keyword evidence="2" id="KW-0067">ATP-binding</keyword>
<dbReference type="InterPro" id="IPR016032">
    <property type="entry name" value="Sig_transdc_resp-reg_C-effctor"/>
</dbReference>
<dbReference type="PROSITE" id="PS50043">
    <property type="entry name" value="HTH_LUXR_2"/>
    <property type="match status" value="1"/>
</dbReference>
<dbReference type="Pfam" id="PF13191">
    <property type="entry name" value="AAA_16"/>
    <property type="match status" value="1"/>
</dbReference>
<organism evidence="4 5">
    <name type="scientific">Kibdelosporangium persicum</name>
    <dbReference type="NCBI Taxonomy" id="2698649"/>
    <lineage>
        <taxon>Bacteria</taxon>
        <taxon>Bacillati</taxon>
        <taxon>Actinomycetota</taxon>
        <taxon>Actinomycetes</taxon>
        <taxon>Pseudonocardiales</taxon>
        <taxon>Pseudonocardiaceae</taxon>
        <taxon>Kibdelosporangium</taxon>
    </lineage>
</organism>
<protein>
    <submittedName>
        <fullName evidence="4">LuxR family transcriptional regulator</fullName>
    </submittedName>
</protein>
<keyword evidence="1" id="KW-0547">Nucleotide-binding</keyword>
<dbReference type="Gene3D" id="3.40.50.300">
    <property type="entry name" value="P-loop containing nucleotide triphosphate hydrolases"/>
    <property type="match status" value="1"/>
</dbReference>
<comment type="caution">
    <text evidence="4">The sequence shown here is derived from an EMBL/GenBank/DDBJ whole genome shotgun (WGS) entry which is preliminary data.</text>
</comment>
<dbReference type="Pfam" id="PF00196">
    <property type="entry name" value="GerE"/>
    <property type="match status" value="1"/>
</dbReference>
<dbReference type="InterPro" id="IPR000792">
    <property type="entry name" value="Tscrpt_reg_LuxR_C"/>
</dbReference>
<dbReference type="Gene3D" id="1.25.40.10">
    <property type="entry name" value="Tetratricopeptide repeat domain"/>
    <property type="match status" value="2"/>
</dbReference>
<dbReference type="SMART" id="SM00421">
    <property type="entry name" value="HTH_LUXR"/>
    <property type="match status" value="1"/>
</dbReference>
<dbReference type="PROSITE" id="PS00622">
    <property type="entry name" value="HTH_LUXR_1"/>
    <property type="match status" value="1"/>
</dbReference>
<dbReference type="Gene3D" id="1.10.10.10">
    <property type="entry name" value="Winged helix-like DNA-binding domain superfamily/Winged helix DNA-binding domain"/>
    <property type="match status" value="1"/>
</dbReference>
<dbReference type="InterPro" id="IPR036388">
    <property type="entry name" value="WH-like_DNA-bd_sf"/>
</dbReference>
<dbReference type="InterPro" id="IPR011990">
    <property type="entry name" value="TPR-like_helical_dom_sf"/>
</dbReference>
<name>A0ABX2F567_9PSEU</name>
<dbReference type="PRINTS" id="PR00038">
    <property type="entry name" value="HTHLUXR"/>
</dbReference>
<sequence>MTLLGRADEVARFTAALNRLGGKPWIFEVVGEPGIGKSHLLDEVRARALDHGALVLGARSTELTQRVPFRTITTALTGHVSAADLGKAHRSALASLFPELGPEPATVERYRIHRAARALLDSLAKPSGLVLILDDVHWLDDATAELLAHLMRHPPVGPILTVLSYRPAQASAQVTAAIDQATKAGEAERIVLAPLSVDDFAQLLGPDVPRARCVDLHRGCGGNPYYLRLLTSPSGSTAERSLVDELTGLPAVVRLVARAAAVAGDPFEPSLVAAIADVDTRSALEALDDLLARDLIRADGERRLRFRHPLVRRFVYLDGDEAWGTLAHGRAAAELAKQDAPVAVRAHHTALAARAGDLDAISTLVRAAGSTMTEVPATAAQWLQVALDLLPPGEPRLRQRLLTMTGRALAITGRLAESRDLLRTALAELPREDAETRIVAATLCGMVERLLGEQEAAHALLLAELPDGTHTIGSARLKLEVVLNSVARGEFGQHIDLVDEVLDFAGRSADRVLEAAALALMSWASYLAGDLVKSIESCDAAKSLFDGLPDGEIGEWIELVIWLSHAEGALDRLDDALRHIDRGIALATTTGRAYVVPQLLVRRALMLRWLGKLDEASRHAQDGAALALDQGSRPIRGMALMVISRTRLVAGDPAGAAEAARSAMDRLNDDPTSPSDSARQVLALTTGQPDRMDVLMDVLGGPDLAKVDRYSRPLRYEELTNADVADGHVERARQWAWRAEQATHPDLPICVGVAHLAAAKAELGAGNNRLAKTHALAAVEAFERVAARFDVGRAYLTCGRASAALGESANAVSEFEKAAALLTAAGAPILAAQATRELRQLGRRTAGSETLTARERQIAELVAAGRSNRQIAEALVISERTVGTHLTRIYAKLGVSSRAALAAQRTRRE</sequence>
<keyword evidence="5" id="KW-1185">Reference proteome</keyword>
<dbReference type="Proteomes" id="UP000763557">
    <property type="component" value="Unassembled WGS sequence"/>
</dbReference>
<dbReference type="PANTHER" id="PTHR16305:SF35">
    <property type="entry name" value="TRANSCRIPTIONAL ACTIVATOR DOMAIN"/>
    <property type="match status" value="1"/>
</dbReference>
<dbReference type="SUPFAM" id="SSF46894">
    <property type="entry name" value="C-terminal effector domain of the bipartite response regulators"/>
    <property type="match status" value="1"/>
</dbReference>
<accession>A0ABX2F567</accession>
<proteinExistence type="predicted"/>
<dbReference type="RefSeq" id="WP_173131155.1">
    <property type="nucleotide sequence ID" value="NZ_CBCSGW010000002.1"/>
</dbReference>
<evidence type="ECO:0000313" key="4">
    <source>
        <dbReference type="EMBL" id="NRN65983.1"/>
    </source>
</evidence>
<evidence type="ECO:0000256" key="2">
    <source>
        <dbReference type="ARBA" id="ARBA00022840"/>
    </source>
</evidence>
<dbReference type="SUPFAM" id="SSF52540">
    <property type="entry name" value="P-loop containing nucleoside triphosphate hydrolases"/>
    <property type="match status" value="1"/>
</dbReference>
<dbReference type="EMBL" id="JAAATY010000008">
    <property type="protein sequence ID" value="NRN65983.1"/>
    <property type="molecule type" value="Genomic_DNA"/>
</dbReference>
<dbReference type="InterPro" id="IPR027417">
    <property type="entry name" value="P-loop_NTPase"/>
</dbReference>
<reference evidence="4 5" key="1">
    <citation type="submission" date="2020-01" db="EMBL/GenBank/DDBJ databases">
        <title>Kibdelosporangium persica a novel Actinomycetes from a hot desert in Iran.</title>
        <authorList>
            <person name="Safaei N."/>
            <person name="Zaburannyi N."/>
            <person name="Mueller R."/>
            <person name="Wink J."/>
        </authorList>
    </citation>
    <scope>NUCLEOTIDE SEQUENCE [LARGE SCALE GENOMIC DNA]</scope>
    <source>
        <strain evidence="4 5">4NS15</strain>
    </source>
</reference>
<evidence type="ECO:0000256" key="1">
    <source>
        <dbReference type="ARBA" id="ARBA00022741"/>
    </source>
</evidence>
<feature type="domain" description="HTH luxR-type" evidence="3">
    <location>
        <begin position="844"/>
        <end position="909"/>
    </location>
</feature>
<dbReference type="InterPro" id="IPR041664">
    <property type="entry name" value="AAA_16"/>
</dbReference>
<gene>
    <name evidence="4" type="ORF">GC106_32000</name>
</gene>